<dbReference type="AlphaFoldDB" id="A0A853KA23"/>
<name>A0A853KA23_9BACL</name>
<dbReference type="OrthoDB" id="2583594at2"/>
<accession>A0A853KA23</accession>
<protein>
    <submittedName>
        <fullName evidence="1">Uncharacterized protein</fullName>
    </submittedName>
</protein>
<evidence type="ECO:0000313" key="1">
    <source>
        <dbReference type="EMBL" id="OAG93311.1"/>
    </source>
</evidence>
<sequence>MSLTSMLSDNAEVKSLFSTLPNFKGLCKTLNDDGAPFPKGIPPVADLVQGANAGNVGMAYDYWLRAYLQRINQDYEEPVVVADQAMRRLILGLTQFGMEDSLPEITEKYNISREIRRQYSRGDNVDERGLYEACVFLGYMEAYYRSGYVRQNGYDVDSREVHDLSQIADKTMDVEAFFKKENRILYNPTFGDMSALVGGADADFVIDTMLVDIKTVRRLGYQAEHMRQLIGYYILSKFDRDFPVEIGKIGVFFSRFNRFVYLTIADIKTVFDLDEFAEKFIGILQKQRSPRVENKVKAMMTKDEEAQERIAEVTFKRALRHAGHIILNQYADDEGLLVDKRNNRPVSRATITKAVGGKRIMDLALEKGLLHETVIQDKSAFVLDMSVLRLMSRDRRLPILLSD</sequence>
<gene>
    <name evidence="1" type="ORF">AYW79_11395</name>
</gene>
<comment type="caution">
    <text evidence="1">The sequence shown here is derived from an EMBL/GenBank/DDBJ whole genome shotgun (WGS) entry which is preliminary data.</text>
</comment>
<dbReference type="EMBL" id="LSUQ01000041">
    <property type="protein sequence ID" value="OAG93311.1"/>
    <property type="molecule type" value="Genomic_DNA"/>
</dbReference>
<dbReference type="RefSeq" id="WP_067565900.1">
    <property type="nucleotide sequence ID" value="NZ_LSUQ01000041.1"/>
</dbReference>
<dbReference type="Proteomes" id="UP000077421">
    <property type="component" value="Unassembled WGS sequence"/>
</dbReference>
<organism evidence="1 2">
    <name type="scientific">Ferroacidibacillus organovorans</name>
    <dbReference type="NCBI Taxonomy" id="1765683"/>
    <lineage>
        <taxon>Bacteria</taxon>
        <taxon>Bacillati</taxon>
        <taxon>Bacillota</taxon>
        <taxon>Bacilli</taxon>
        <taxon>Bacillales</taxon>
        <taxon>Alicyclobacillaceae</taxon>
        <taxon>Ferroacidibacillus</taxon>
    </lineage>
</organism>
<proteinExistence type="predicted"/>
<evidence type="ECO:0000313" key="2">
    <source>
        <dbReference type="Proteomes" id="UP000077421"/>
    </source>
</evidence>
<reference evidence="1 2" key="1">
    <citation type="submission" date="2016-02" db="EMBL/GenBank/DDBJ databases">
        <title>Draft genome sequence of Acidibacillus ferrooxidans SLC66.</title>
        <authorList>
            <person name="Oliveira G."/>
            <person name="Nancucheo I."/>
            <person name="Dall'Agnol H."/>
            <person name="Johnson B."/>
            <person name="Oliveira R."/>
            <person name="Nunes G.L."/>
            <person name="Tzotzos G."/>
            <person name="Orellana S.C."/>
            <person name="Salim A.C."/>
            <person name="Araujo F.M."/>
        </authorList>
    </citation>
    <scope>NUCLEOTIDE SEQUENCE [LARGE SCALE GENOMIC DNA]</scope>
    <source>
        <strain evidence="1 2">SLC66</strain>
    </source>
</reference>